<sequence length="130" mass="14583">MIKGIAHNRSTLYRMALKHFGPESQTLKLIEEAAELGAAASRNLNGLGNEVALAEKMADIEIMIEQFRLNGMDKLIELAKHNKLKRLAERLEVEYAPYETSSQTEALAYTRGYQDRCDELSKGVRGKDNA</sequence>
<evidence type="ECO:0000313" key="2">
    <source>
        <dbReference type="Proteomes" id="UP001617702"/>
    </source>
</evidence>
<comment type="caution">
    <text evidence="1">The sequence shown here is derived from an EMBL/GenBank/DDBJ whole genome shotgun (WGS) entry which is preliminary data.</text>
</comment>
<dbReference type="EMBL" id="JBIXLB010000001">
    <property type="protein sequence ID" value="MFJ5511965.1"/>
    <property type="molecule type" value="Genomic_DNA"/>
</dbReference>
<name>A0ABW8GRG2_9GAMM</name>
<proteinExistence type="predicted"/>
<dbReference type="CDD" id="cd11539">
    <property type="entry name" value="NTP-PPase_u2"/>
    <property type="match status" value="1"/>
</dbReference>
<protein>
    <submittedName>
        <fullName evidence="1">Uncharacterized protein</fullName>
    </submittedName>
</protein>
<reference evidence="1 2" key="1">
    <citation type="submission" date="2024-10" db="EMBL/GenBank/DDBJ databases">
        <authorList>
            <person name="Lu C.-H."/>
        </authorList>
    </citation>
    <scope>NUCLEOTIDE SEQUENCE [LARGE SCALE GENOMIC DNA]</scope>
    <source>
        <strain evidence="1 2">22LXZD03-01</strain>
    </source>
</reference>
<accession>A0ABW8GRG2</accession>
<evidence type="ECO:0000313" key="1">
    <source>
        <dbReference type="EMBL" id="MFJ5511965.1"/>
    </source>
</evidence>
<organism evidence="1 2">
    <name type="scientific">Pectobacterium jejuense</name>
    <dbReference type="NCBI Taxonomy" id="2974022"/>
    <lineage>
        <taxon>Bacteria</taxon>
        <taxon>Pseudomonadati</taxon>
        <taxon>Pseudomonadota</taxon>
        <taxon>Gammaproteobacteria</taxon>
        <taxon>Enterobacterales</taxon>
        <taxon>Pectobacteriaceae</taxon>
        <taxon>Pectobacterium</taxon>
    </lineage>
</organism>
<gene>
    <name evidence="1" type="ORF">ACIPUH_04055</name>
</gene>
<keyword evidence="2" id="KW-1185">Reference proteome</keyword>
<dbReference type="RefSeq" id="WP_400352827.1">
    <property type="nucleotide sequence ID" value="NZ_JBIXLA010000001.1"/>
</dbReference>
<dbReference type="Proteomes" id="UP001617702">
    <property type="component" value="Unassembled WGS sequence"/>
</dbReference>